<reference evidence="3" key="5">
    <citation type="submission" date="2025-09" db="UniProtKB">
        <authorList>
            <consortium name="Ensembl"/>
        </authorList>
    </citation>
    <scope>IDENTIFICATION</scope>
</reference>
<organism evidence="3 4">
    <name type="scientific">Callorhinchus milii</name>
    <name type="common">Ghost shark</name>
    <dbReference type="NCBI Taxonomy" id="7868"/>
    <lineage>
        <taxon>Eukaryota</taxon>
        <taxon>Metazoa</taxon>
        <taxon>Chordata</taxon>
        <taxon>Craniata</taxon>
        <taxon>Vertebrata</taxon>
        <taxon>Chondrichthyes</taxon>
        <taxon>Holocephali</taxon>
        <taxon>Chimaeriformes</taxon>
        <taxon>Callorhinchidae</taxon>
        <taxon>Callorhinchus</taxon>
    </lineage>
</organism>
<evidence type="ECO:0000259" key="2">
    <source>
        <dbReference type="Pfam" id="PF16182"/>
    </source>
</evidence>
<name>A0A4W3GMH3_CALMI</name>
<dbReference type="InterPro" id="IPR032402">
    <property type="entry name" value="AbLIM_anchor"/>
</dbReference>
<evidence type="ECO:0000313" key="4">
    <source>
        <dbReference type="Proteomes" id="UP000314986"/>
    </source>
</evidence>
<sequence length="130" mass="13290">MLIFIHSFITRQEHAEGTLPEGGWVRRLTGEGIAVKGTDAGRFMGCMCGRGGVCVGGGRGCVSVYGVGGGAGISLSLITLCPQQTLTSPGTVSSKRTSSTPGSPSTPICAKMDDQVLGYRTLAAIPTDKA</sequence>
<accession>A0A4W3GMH3</accession>
<reference evidence="3" key="4">
    <citation type="submission" date="2025-08" db="UniProtKB">
        <authorList>
            <consortium name="Ensembl"/>
        </authorList>
    </citation>
    <scope>IDENTIFICATION</scope>
</reference>
<feature type="domain" description="Putative adherens-junction anchoring" evidence="2">
    <location>
        <begin position="85"/>
        <end position="130"/>
    </location>
</feature>
<reference evidence="4" key="1">
    <citation type="journal article" date="2006" name="Science">
        <title>Ancient noncoding elements conserved in the human genome.</title>
        <authorList>
            <person name="Venkatesh B."/>
            <person name="Kirkness E.F."/>
            <person name="Loh Y.H."/>
            <person name="Halpern A.L."/>
            <person name="Lee A.P."/>
            <person name="Johnson J."/>
            <person name="Dandona N."/>
            <person name="Viswanathan L.D."/>
            <person name="Tay A."/>
            <person name="Venter J.C."/>
            <person name="Strausberg R.L."/>
            <person name="Brenner S."/>
        </authorList>
    </citation>
    <scope>NUCLEOTIDE SEQUENCE [LARGE SCALE GENOMIC DNA]</scope>
</reference>
<feature type="compositionally biased region" description="Low complexity" evidence="1">
    <location>
        <begin position="93"/>
        <end position="107"/>
    </location>
</feature>
<evidence type="ECO:0000313" key="3">
    <source>
        <dbReference type="Ensembl" id="ENSCMIP00000004646.1"/>
    </source>
</evidence>
<dbReference type="Ensembl" id="ENSCMIT00000004817.1">
    <property type="protein sequence ID" value="ENSCMIP00000004646.1"/>
    <property type="gene ID" value="ENSCMIG00000002760.1"/>
</dbReference>
<dbReference type="GeneTree" id="ENSGT00950000182850"/>
<evidence type="ECO:0000256" key="1">
    <source>
        <dbReference type="SAM" id="MobiDB-lite"/>
    </source>
</evidence>
<dbReference type="Pfam" id="PF16182">
    <property type="entry name" value="AbLIM_anchor"/>
    <property type="match status" value="1"/>
</dbReference>
<protein>
    <recommendedName>
        <fullName evidence="2">Putative adherens-junction anchoring domain-containing protein</fullName>
    </recommendedName>
</protein>
<dbReference type="Proteomes" id="UP000314986">
    <property type="component" value="Unassembled WGS sequence"/>
</dbReference>
<keyword evidence="4" id="KW-1185">Reference proteome</keyword>
<reference evidence="4" key="3">
    <citation type="journal article" date="2014" name="Nature">
        <title>Elephant shark genome provides unique insights into gnathostome evolution.</title>
        <authorList>
            <consortium name="International Elephant Shark Genome Sequencing Consortium"/>
            <person name="Venkatesh B."/>
            <person name="Lee A.P."/>
            <person name="Ravi V."/>
            <person name="Maurya A.K."/>
            <person name="Lian M.M."/>
            <person name="Swann J.B."/>
            <person name="Ohta Y."/>
            <person name="Flajnik M.F."/>
            <person name="Sutoh Y."/>
            <person name="Kasahara M."/>
            <person name="Hoon S."/>
            <person name="Gangu V."/>
            <person name="Roy S.W."/>
            <person name="Irimia M."/>
            <person name="Korzh V."/>
            <person name="Kondrychyn I."/>
            <person name="Lim Z.W."/>
            <person name="Tay B.H."/>
            <person name="Tohari S."/>
            <person name="Kong K.W."/>
            <person name="Ho S."/>
            <person name="Lorente-Galdos B."/>
            <person name="Quilez J."/>
            <person name="Marques-Bonet T."/>
            <person name="Raney B.J."/>
            <person name="Ingham P.W."/>
            <person name="Tay A."/>
            <person name="Hillier L.W."/>
            <person name="Minx P."/>
            <person name="Boehm T."/>
            <person name="Wilson R.K."/>
            <person name="Brenner S."/>
            <person name="Warren W.C."/>
        </authorList>
    </citation>
    <scope>NUCLEOTIDE SEQUENCE [LARGE SCALE GENOMIC DNA]</scope>
</reference>
<reference evidence="4" key="2">
    <citation type="journal article" date="2007" name="PLoS Biol.">
        <title>Survey sequencing and comparative analysis of the elephant shark (Callorhinchus milii) genome.</title>
        <authorList>
            <person name="Venkatesh B."/>
            <person name="Kirkness E.F."/>
            <person name="Loh Y.H."/>
            <person name="Halpern A.L."/>
            <person name="Lee A.P."/>
            <person name="Johnson J."/>
            <person name="Dandona N."/>
            <person name="Viswanathan L.D."/>
            <person name="Tay A."/>
            <person name="Venter J.C."/>
            <person name="Strausberg R.L."/>
            <person name="Brenner S."/>
        </authorList>
    </citation>
    <scope>NUCLEOTIDE SEQUENCE [LARGE SCALE GENOMIC DNA]</scope>
</reference>
<dbReference type="STRING" id="7868.ENSCMIP00000004646"/>
<proteinExistence type="predicted"/>
<dbReference type="AlphaFoldDB" id="A0A4W3GMH3"/>
<dbReference type="InParanoid" id="A0A4W3GMH3"/>
<feature type="region of interest" description="Disordered" evidence="1">
    <location>
        <begin position="87"/>
        <end position="107"/>
    </location>
</feature>